<evidence type="ECO:0000313" key="2">
    <source>
        <dbReference type="Proteomes" id="UP000824120"/>
    </source>
</evidence>
<gene>
    <name evidence="1" type="ORF">H5410_048945</name>
</gene>
<evidence type="ECO:0000313" key="1">
    <source>
        <dbReference type="EMBL" id="KAG5588511.1"/>
    </source>
</evidence>
<dbReference type="Proteomes" id="UP000824120">
    <property type="component" value="Chromosome 9"/>
</dbReference>
<organism evidence="1 2">
    <name type="scientific">Solanum commersonii</name>
    <name type="common">Commerson's wild potato</name>
    <name type="synonym">Commerson's nightshade</name>
    <dbReference type="NCBI Taxonomy" id="4109"/>
    <lineage>
        <taxon>Eukaryota</taxon>
        <taxon>Viridiplantae</taxon>
        <taxon>Streptophyta</taxon>
        <taxon>Embryophyta</taxon>
        <taxon>Tracheophyta</taxon>
        <taxon>Spermatophyta</taxon>
        <taxon>Magnoliopsida</taxon>
        <taxon>eudicotyledons</taxon>
        <taxon>Gunneridae</taxon>
        <taxon>Pentapetalae</taxon>
        <taxon>asterids</taxon>
        <taxon>lamiids</taxon>
        <taxon>Solanales</taxon>
        <taxon>Solanaceae</taxon>
        <taxon>Solanoideae</taxon>
        <taxon>Solaneae</taxon>
        <taxon>Solanum</taxon>
    </lineage>
</organism>
<accession>A0A9J5XM28</accession>
<keyword evidence="2" id="KW-1185">Reference proteome</keyword>
<reference evidence="1 2" key="1">
    <citation type="submission" date="2020-09" db="EMBL/GenBank/DDBJ databases">
        <title>De no assembly of potato wild relative species, Solanum commersonii.</title>
        <authorList>
            <person name="Cho K."/>
        </authorList>
    </citation>
    <scope>NUCLEOTIDE SEQUENCE [LARGE SCALE GENOMIC DNA]</scope>
    <source>
        <strain evidence="1">LZ3.2</strain>
        <tissue evidence="1">Leaf</tissue>
    </source>
</reference>
<protein>
    <recommendedName>
        <fullName evidence="3">F-box associated domain-containing protein</fullName>
    </recommendedName>
</protein>
<proteinExistence type="predicted"/>
<evidence type="ECO:0008006" key="3">
    <source>
        <dbReference type="Google" id="ProtNLM"/>
    </source>
</evidence>
<sequence>MDYNEYALWYPYINKYRTFLCPFFNGMTPHGCGLCYDSDDDDYKVILIYKSFYAVYHVKRNRWTKKTIFLNLVHYHEMSQECSRGISVNGYVFWSLDSIIDQVVFHGSTITYYDVKRKLDVWIKEQDGWTRLMKINCNNSDFRDQLISNIVLLGCTRNGEILLQVGWRLERLVMYDPKLHKCVQTAHISEDSKQNRIPICSESFYFPIET</sequence>
<dbReference type="EMBL" id="JACXVP010000009">
    <property type="protein sequence ID" value="KAG5588511.1"/>
    <property type="molecule type" value="Genomic_DNA"/>
</dbReference>
<comment type="caution">
    <text evidence="1">The sequence shown here is derived from an EMBL/GenBank/DDBJ whole genome shotgun (WGS) entry which is preliminary data.</text>
</comment>
<dbReference type="AlphaFoldDB" id="A0A9J5XM28"/>
<name>A0A9J5XM28_SOLCO</name>
<dbReference type="OrthoDB" id="1275210at2759"/>